<gene>
    <name evidence="4" type="ORF">SAMN05216378_2068</name>
</gene>
<reference evidence="5" key="1">
    <citation type="submission" date="2016-10" db="EMBL/GenBank/DDBJ databases">
        <authorList>
            <person name="Varghese N."/>
            <person name="Submissions S."/>
        </authorList>
    </citation>
    <scope>NUCLEOTIDE SEQUENCE [LARGE SCALE GENOMIC DNA]</scope>
    <source>
        <strain evidence="5">CGMCC 1.10784</strain>
    </source>
</reference>
<dbReference type="AlphaFoldDB" id="A0A1I1XEZ7"/>
<dbReference type="Gene3D" id="1.10.357.10">
    <property type="entry name" value="Tetracycline Repressor, domain 2"/>
    <property type="match status" value="1"/>
</dbReference>
<keyword evidence="5" id="KW-1185">Reference proteome</keyword>
<dbReference type="PROSITE" id="PS50977">
    <property type="entry name" value="HTH_TETR_2"/>
    <property type="match status" value="1"/>
</dbReference>
<evidence type="ECO:0000259" key="3">
    <source>
        <dbReference type="PROSITE" id="PS50977"/>
    </source>
</evidence>
<evidence type="ECO:0000256" key="1">
    <source>
        <dbReference type="ARBA" id="ARBA00023125"/>
    </source>
</evidence>
<dbReference type="SUPFAM" id="SSF46689">
    <property type="entry name" value="Homeodomain-like"/>
    <property type="match status" value="1"/>
</dbReference>
<dbReference type="RefSeq" id="WP_245772962.1">
    <property type="nucleotide sequence ID" value="NZ_FOMT01000002.1"/>
</dbReference>
<dbReference type="GO" id="GO:0003677">
    <property type="term" value="F:DNA binding"/>
    <property type="evidence" value="ECO:0007669"/>
    <property type="project" value="UniProtKB-UniRule"/>
</dbReference>
<dbReference type="InterPro" id="IPR001647">
    <property type="entry name" value="HTH_TetR"/>
</dbReference>
<dbReference type="Pfam" id="PF00440">
    <property type="entry name" value="TetR_N"/>
    <property type="match status" value="1"/>
</dbReference>
<keyword evidence="1 2" id="KW-0238">DNA-binding</keyword>
<organism evidence="4 5">
    <name type="scientific">Paenibacillus catalpae</name>
    <dbReference type="NCBI Taxonomy" id="1045775"/>
    <lineage>
        <taxon>Bacteria</taxon>
        <taxon>Bacillati</taxon>
        <taxon>Bacillota</taxon>
        <taxon>Bacilli</taxon>
        <taxon>Bacillales</taxon>
        <taxon>Paenibacillaceae</taxon>
        <taxon>Paenibacillus</taxon>
    </lineage>
</organism>
<feature type="DNA-binding region" description="H-T-H motif" evidence="2">
    <location>
        <begin position="35"/>
        <end position="54"/>
    </location>
</feature>
<evidence type="ECO:0000256" key="2">
    <source>
        <dbReference type="PROSITE-ProRule" id="PRU00335"/>
    </source>
</evidence>
<name>A0A1I1XEZ7_9BACL</name>
<dbReference type="STRING" id="1045775.SAMN05216378_2068"/>
<sequence>MNKQSLRDVKREATANALAEAAFDLAMELGLDGFVVEDVVQRAGYSRRTFANHFSCKEEAVVMGASAFNNVDEVQHLFENLPENSTPLEVMEHLVRMELTAGLFKKTRDLVKLSEKHSTLAPYILSALHSHQGLAQQLLFDLFEEHYPKGYIQLLVGAAYGAALPMMYGSSNILFPGQASEESPDSIPLDQYLDEMFGYLKNGF</sequence>
<evidence type="ECO:0000313" key="4">
    <source>
        <dbReference type="EMBL" id="SFE03950.1"/>
    </source>
</evidence>
<dbReference type="InterPro" id="IPR009057">
    <property type="entry name" value="Homeodomain-like_sf"/>
</dbReference>
<dbReference type="EMBL" id="FOMT01000002">
    <property type="protein sequence ID" value="SFE03950.1"/>
    <property type="molecule type" value="Genomic_DNA"/>
</dbReference>
<proteinExistence type="predicted"/>
<accession>A0A1I1XEZ7</accession>
<feature type="domain" description="HTH tetR-type" evidence="3">
    <location>
        <begin position="12"/>
        <end position="72"/>
    </location>
</feature>
<protein>
    <submittedName>
        <fullName evidence="4">DNA-binding transcriptional regulator, AcrR family</fullName>
    </submittedName>
</protein>
<dbReference type="Proteomes" id="UP000198855">
    <property type="component" value="Unassembled WGS sequence"/>
</dbReference>
<evidence type="ECO:0000313" key="5">
    <source>
        <dbReference type="Proteomes" id="UP000198855"/>
    </source>
</evidence>